<dbReference type="InterPro" id="IPR042245">
    <property type="entry name" value="Tgt2/MlaC_sf"/>
</dbReference>
<protein>
    <submittedName>
        <fullName evidence="2">ABC transporter</fullName>
    </submittedName>
</protein>
<dbReference type="RefSeq" id="WP_088649177.1">
    <property type="nucleotide sequence ID" value="NZ_AQQR01000002.1"/>
</dbReference>
<dbReference type="Pfam" id="PF05494">
    <property type="entry name" value="MlaC"/>
    <property type="match status" value="1"/>
</dbReference>
<organism evidence="2 3">
    <name type="scientific">Marinibacterium profundimaris</name>
    <dbReference type="NCBI Taxonomy" id="1679460"/>
    <lineage>
        <taxon>Bacteria</taxon>
        <taxon>Pseudomonadati</taxon>
        <taxon>Pseudomonadota</taxon>
        <taxon>Alphaproteobacteria</taxon>
        <taxon>Rhodobacterales</taxon>
        <taxon>Paracoccaceae</taxon>
        <taxon>Marinibacterium</taxon>
    </lineage>
</organism>
<feature type="chain" id="PRO_5011990978" evidence="1">
    <location>
        <begin position="31"/>
        <end position="202"/>
    </location>
</feature>
<dbReference type="Gene3D" id="3.10.450.710">
    <property type="entry name" value="Tgt2/MlaC"/>
    <property type="match status" value="1"/>
</dbReference>
<dbReference type="EMBL" id="AQQR01000002">
    <property type="protein sequence ID" value="OWU75984.1"/>
    <property type="molecule type" value="Genomic_DNA"/>
</dbReference>
<comment type="caution">
    <text evidence="2">The sequence shown here is derived from an EMBL/GenBank/DDBJ whole genome shotgun (WGS) entry which is preliminary data.</text>
</comment>
<evidence type="ECO:0000256" key="1">
    <source>
        <dbReference type="SAM" id="SignalP"/>
    </source>
</evidence>
<keyword evidence="3" id="KW-1185">Reference proteome</keyword>
<dbReference type="PROSITE" id="PS51318">
    <property type="entry name" value="TAT"/>
    <property type="match status" value="1"/>
</dbReference>
<dbReference type="PANTHER" id="PTHR36573">
    <property type="entry name" value="INTERMEMBRANE PHOSPHOLIPID TRANSPORT SYSTEM BINDING PROTEIN MLAC"/>
    <property type="match status" value="1"/>
</dbReference>
<keyword evidence="1" id="KW-0732">Signal</keyword>
<dbReference type="OrthoDB" id="7839352at2"/>
<dbReference type="InterPro" id="IPR008869">
    <property type="entry name" value="MlaC/ttg2D"/>
</dbReference>
<name>A0A225NN90_9RHOB</name>
<dbReference type="InterPro" id="IPR006311">
    <property type="entry name" value="TAT_signal"/>
</dbReference>
<accession>A0A225NN90</accession>
<dbReference type="AlphaFoldDB" id="A0A225NN90"/>
<evidence type="ECO:0000313" key="2">
    <source>
        <dbReference type="EMBL" id="OWU75984.1"/>
    </source>
</evidence>
<dbReference type="Proteomes" id="UP000215377">
    <property type="component" value="Unassembled WGS sequence"/>
</dbReference>
<sequence>MLNSPVTRRFCLQGSLATAFAALTTSPALALTQNGATALVRQVVDEINRVIASGQSEAAMIRDFERLFTRYADVPIMARYALGPDARTVSAAEMQRFTNAFSGYIANKYGRRFREFIGGSVEVTSARAIKNGYEVRSTVKLRGEAPFEMSLLVSDRSGSDKFYNLFIEGVNLLLTERTEIGALLDRNGGNVNKMITALEGMS</sequence>
<evidence type="ECO:0000313" key="3">
    <source>
        <dbReference type="Proteomes" id="UP000215377"/>
    </source>
</evidence>
<feature type="signal peptide" evidence="1">
    <location>
        <begin position="1"/>
        <end position="30"/>
    </location>
</feature>
<gene>
    <name evidence="2" type="ORF">ATO3_07365</name>
</gene>
<proteinExistence type="predicted"/>
<reference evidence="2 3" key="1">
    <citation type="submission" date="2013-04" db="EMBL/GenBank/DDBJ databases">
        <title>Oceanicola sp. 22II1-22F33 Genome Sequencing.</title>
        <authorList>
            <person name="Lai Q."/>
            <person name="Li G."/>
            <person name="Shao Z."/>
        </authorList>
    </citation>
    <scope>NUCLEOTIDE SEQUENCE [LARGE SCALE GENOMIC DNA]</scope>
    <source>
        <strain evidence="2 3">22II1-22F33</strain>
    </source>
</reference>
<dbReference type="PANTHER" id="PTHR36573:SF1">
    <property type="entry name" value="INTERMEMBRANE PHOSPHOLIPID TRANSPORT SYSTEM BINDING PROTEIN MLAC"/>
    <property type="match status" value="1"/>
</dbReference>